<evidence type="ECO:0000256" key="1">
    <source>
        <dbReference type="SAM" id="Phobius"/>
    </source>
</evidence>
<name>A0ABP6XUY9_9ACTN</name>
<proteinExistence type="predicted"/>
<organism evidence="2 3">
    <name type="scientific">Streptomyces osmaniensis</name>
    <dbReference type="NCBI Taxonomy" id="593134"/>
    <lineage>
        <taxon>Bacteria</taxon>
        <taxon>Bacillati</taxon>
        <taxon>Actinomycetota</taxon>
        <taxon>Actinomycetes</taxon>
        <taxon>Kitasatosporales</taxon>
        <taxon>Streptomycetaceae</taxon>
        <taxon>Streptomyces</taxon>
    </lineage>
</organism>
<sequence>MPRRIHCLRHLDEPQLQAALAALAPGADVDFRGLRFTEELWRSVTAAVGARFGRARFDTARFPARTHCQGTHFGGPAYFEGAHFEGDVHFTGAEFADYAGFDAATFAGAAHFREVRFHGEVRFVEARFAAEAFFDGVSCAATARFSEAWFDGIGAFTAACFSGGVSFTESWFRRRDGTSADFSEATFHRPAEFHGARFRGRAAFADAVFESEWRGAVVCVDELWMRGASFRTPLRMGIAALRVDMNRVRCESTAAFQLRYAAVSLRDAVLAEPVTLSYEAMPFMAGPRQLEQEMPREEGSVAVRLLRLSGVNAAHLVLTDVDLSRCEFSGSYNLDQISLAGRCEYGTPPSGLRRGGRLPLSWWSRRQVIVEEQYWRALPGASRTAADTDGWLTGLGHPDPAQSPTADDVAIVYRQLRKALEDTKNQPGAADFYYGEMEMRRHNKDTPPGERALLHAYWLLSGYGLRASRALWALLCAMGVTVLLLMLFGLPTAPPTSRMTGQVPVNGGRVVLTPDSAGRGVPTHLRDRFSAARMERAGRVVVNSVVFRSSGQDLTQGGMWIEMGSRLCEPVLLGLAVLAARGRVQR</sequence>
<dbReference type="EMBL" id="BAABCE010000013">
    <property type="protein sequence ID" value="GAA3573046.1"/>
    <property type="molecule type" value="Genomic_DNA"/>
</dbReference>
<dbReference type="Proteomes" id="UP001500707">
    <property type="component" value="Unassembled WGS sequence"/>
</dbReference>
<reference evidence="3" key="1">
    <citation type="journal article" date="2019" name="Int. J. Syst. Evol. Microbiol.">
        <title>The Global Catalogue of Microorganisms (GCM) 10K type strain sequencing project: providing services to taxonomists for standard genome sequencing and annotation.</title>
        <authorList>
            <consortium name="The Broad Institute Genomics Platform"/>
            <consortium name="The Broad Institute Genome Sequencing Center for Infectious Disease"/>
            <person name="Wu L."/>
            <person name="Ma J."/>
        </authorList>
    </citation>
    <scope>NUCLEOTIDE SEQUENCE [LARGE SCALE GENOMIC DNA]</scope>
    <source>
        <strain evidence="3">JCM 17656</strain>
    </source>
</reference>
<dbReference type="Pfam" id="PF13576">
    <property type="entry name" value="Pentapeptide_3"/>
    <property type="match status" value="1"/>
</dbReference>
<protein>
    <recommendedName>
        <fullName evidence="4">Pentapeptide repeat-containing protein</fullName>
    </recommendedName>
</protein>
<evidence type="ECO:0000313" key="3">
    <source>
        <dbReference type="Proteomes" id="UP001500707"/>
    </source>
</evidence>
<keyword evidence="3" id="KW-1185">Reference proteome</keyword>
<feature type="transmembrane region" description="Helical" evidence="1">
    <location>
        <begin position="470"/>
        <end position="490"/>
    </location>
</feature>
<keyword evidence="1" id="KW-0812">Transmembrane</keyword>
<dbReference type="InterPro" id="IPR001646">
    <property type="entry name" value="5peptide_repeat"/>
</dbReference>
<gene>
    <name evidence="2" type="ORF">GCM10022295_63460</name>
</gene>
<dbReference type="RefSeq" id="WP_346184610.1">
    <property type="nucleotide sequence ID" value="NZ_BAABCE010000013.1"/>
</dbReference>
<accession>A0ABP6XUY9</accession>
<keyword evidence="1" id="KW-1133">Transmembrane helix</keyword>
<evidence type="ECO:0008006" key="4">
    <source>
        <dbReference type="Google" id="ProtNLM"/>
    </source>
</evidence>
<evidence type="ECO:0000313" key="2">
    <source>
        <dbReference type="EMBL" id="GAA3573046.1"/>
    </source>
</evidence>
<comment type="caution">
    <text evidence="2">The sequence shown here is derived from an EMBL/GenBank/DDBJ whole genome shotgun (WGS) entry which is preliminary data.</text>
</comment>
<keyword evidence="1" id="KW-0472">Membrane</keyword>